<keyword evidence="1" id="KW-0812">Transmembrane</keyword>
<keyword evidence="1" id="KW-1133">Transmembrane helix</keyword>
<protein>
    <recommendedName>
        <fullName evidence="4">ABC transporter permease</fullName>
    </recommendedName>
</protein>
<organism evidence="2 3">
    <name type="scientific">Microbacterium maritypicum</name>
    <name type="common">Microbacterium liquefaciens</name>
    <dbReference type="NCBI Taxonomy" id="33918"/>
    <lineage>
        <taxon>Bacteria</taxon>
        <taxon>Bacillati</taxon>
        <taxon>Actinomycetota</taxon>
        <taxon>Actinomycetes</taxon>
        <taxon>Micrococcales</taxon>
        <taxon>Microbacteriaceae</taxon>
        <taxon>Microbacterium</taxon>
    </lineage>
</organism>
<gene>
    <name evidence="2" type="ORF">MLI01_18090</name>
</gene>
<dbReference type="EMBL" id="BJNQ01000010">
    <property type="protein sequence ID" value="GEC75664.1"/>
    <property type="molecule type" value="Genomic_DNA"/>
</dbReference>
<feature type="transmembrane region" description="Helical" evidence="1">
    <location>
        <begin position="104"/>
        <end position="128"/>
    </location>
</feature>
<feature type="transmembrane region" description="Helical" evidence="1">
    <location>
        <begin position="148"/>
        <end position="170"/>
    </location>
</feature>
<feature type="transmembrane region" description="Helical" evidence="1">
    <location>
        <begin position="177"/>
        <end position="201"/>
    </location>
</feature>
<feature type="transmembrane region" description="Helical" evidence="1">
    <location>
        <begin position="221"/>
        <end position="246"/>
    </location>
</feature>
<accession>A0A4Y4B9F9</accession>
<dbReference type="Proteomes" id="UP000317410">
    <property type="component" value="Unassembled WGS sequence"/>
</dbReference>
<keyword evidence="1" id="KW-0472">Membrane</keyword>
<dbReference type="AlphaFoldDB" id="A0A4Y4B9F9"/>
<proteinExistence type="predicted"/>
<dbReference type="RefSeq" id="WP_141386688.1">
    <property type="nucleotide sequence ID" value="NZ_BJNQ01000010.1"/>
</dbReference>
<evidence type="ECO:0000313" key="3">
    <source>
        <dbReference type="Proteomes" id="UP000317410"/>
    </source>
</evidence>
<feature type="transmembrane region" description="Helical" evidence="1">
    <location>
        <begin position="62"/>
        <end position="83"/>
    </location>
</feature>
<sequence>MIALARSESTKLLTARSTWILALVAVLGTWPMAWTNSASTVDLPADSELLFSSTPIPAEYQGLEMAGFGHVLIVVLAALWAGSEYGSGKQIRTTLLATPKRPRVFVVKAVLLAILTAVIAFLTMTGTLMITHATGDTGIDSWTLSPAIWANIGGVTLAWTMTALIAFAVGTLARTMILPLILIVPLVIGIGDFLAGFWAGAKFLPTTAGAAMYSDPDSGGYLDPALGGLVQAAWTAALLIAAAVAFTRRDL</sequence>
<reference evidence="2 3" key="1">
    <citation type="submission" date="2019-06" db="EMBL/GenBank/DDBJ databases">
        <title>Whole genome shotgun sequence of Microbacterium liquefaciens NBRC 15037.</title>
        <authorList>
            <person name="Hosoyama A."/>
            <person name="Uohara A."/>
            <person name="Ohji S."/>
            <person name="Ichikawa N."/>
        </authorList>
    </citation>
    <scope>NUCLEOTIDE SEQUENCE [LARGE SCALE GENOMIC DNA]</scope>
    <source>
        <strain evidence="2 3">NBRC 15037</strain>
    </source>
</reference>
<evidence type="ECO:0008006" key="4">
    <source>
        <dbReference type="Google" id="ProtNLM"/>
    </source>
</evidence>
<comment type="caution">
    <text evidence="2">The sequence shown here is derived from an EMBL/GenBank/DDBJ whole genome shotgun (WGS) entry which is preliminary data.</text>
</comment>
<evidence type="ECO:0000313" key="2">
    <source>
        <dbReference type="EMBL" id="GEC75664.1"/>
    </source>
</evidence>
<evidence type="ECO:0000256" key="1">
    <source>
        <dbReference type="SAM" id="Phobius"/>
    </source>
</evidence>
<name>A0A4Y4B9F9_MICMQ</name>